<evidence type="ECO:0000313" key="7">
    <source>
        <dbReference type="Proteomes" id="UP001523216"/>
    </source>
</evidence>
<name>A0ABT0XRX3_9ACTN</name>
<dbReference type="CDD" id="cd05466">
    <property type="entry name" value="PBP2_LTTR_substrate"/>
    <property type="match status" value="1"/>
</dbReference>
<dbReference type="InterPro" id="IPR036390">
    <property type="entry name" value="WH_DNA-bd_sf"/>
</dbReference>
<gene>
    <name evidence="6" type="ORF">LXN57_02960</name>
</gene>
<evidence type="ECO:0000256" key="1">
    <source>
        <dbReference type="ARBA" id="ARBA00009437"/>
    </source>
</evidence>
<comment type="similarity">
    <text evidence="1">Belongs to the LysR transcriptional regulatory family.</text>
</comment>
<dbReference type="InterPro" id="IPR000847">
    <property type="entry name" value="LysR_HTH_N"/>
</dbReference>
<keyword evidence="3" id="KW-0238">DNA-binding</keyword>
<evidence type="ECO:0000256" key="4">
    <source>
        <dbReference type="ARBA" id="ARBA00023163"/>
    </source>
</evidence>
<dbReference type="PANTHER" id="PTHR30346">
    <property type="entry name" value="TRANSCRIPTIONAL DUAL REGULATOR HCAR-RELATED"/>
    <property type="match status" value="1"/>
</dbReference>
<feature type="domain" description="HTH lysR-type" evidence="5">
    <location>
        <begin position="1"/>
        <end position="58"/>
    </location>
</feature>
<dbReference type="Pfam" id="PF03466">
    <property type="entry name" value="LysR_substrate"/>
    <property type="match status" value="1"/>
</dbReference>
<dbReference type="RefSeq" id="WP_251796426.1">
    <property type="nucleotide sequence ID" value="NZ_JAMQOL010000003.1"/>
</dbReference>
<accession>A0ABT0XRX3</accession>
<evidence type="ECO:0000259" key="5">
    <source>
        <dbReference type="PROSITE" id="PS50931"/>
    </source>
</evidence>
<dbReference type="SUPFAM" id="SSF53850">
    <property type="entry name" value="Periplasmic binding protein-like II"/>
    <property type="match status" value="1"/>
</dbReference>
<evidence type="ECO:0000313" key="6">
    <source>
        <dbReference type="EMBL" id="MCM4076522.1"/>
    </source>
</evidence>
<dbReference type="InterPro" id="IPR005119">
    <property type="entry name" value="LysR_subst-bd"/>
</dbReference>
<reference evidence="6 7" key="1">
    <citation type="submission" date="2022-06" db="EMBL/GenBank/DDBJ databases">
        <title>Actinoplanes abujensis sp. nov., isolated from Nigerian arid soil.</title>
        <authorList>
            <person name="Ding P."/>
        </authorList>
    </citation>
    <scope>NUCLEOTIDE SEQUENCE [LARGE SCALE GENOMIC DNA]</scope>
    <source>
        <strain evidence="7">TRM88002</strain>
    </source>
</reference>
<protein>
    <submittedName>
        <fullName evidence="6">LysR family transcriptional regulator</fullName>
    </submittedName>
</protein>
<dbReference type="InterPro" id="IPR036388">
    <property type="entry name" value="WH-like_DNA-bd_sf"/>
</dbReference>
<dbReference type="EMBL" id="JAMQOL010000003">
    <property type="protein sequence ID" value="MCM4076522.1"/>
    <property type="molecule type" value="Genomic_DNA"/>
</dbReference>
<dbReference type="Gene3D" id="3.40.190.290">
    <property type="match status" value="1"/>
</dbReference>
<evidence type="ECO:0000256" key="3">
    <source>
        <dbReference type="ARBA" id="ARBA00023125"/>
    </source>
</evidence>
<dbReference type="Gene3D" id="1.10.10.10">
    <property type="entry name" value="Winged helix-like DNA-binding domain superfamily/Winged helix DNA-binding domain"/>
    <property type="match status" value="1"/>
</dbReference>
<keyword evidence="2" id="KW-0805">Transcription regulation</keyword>
<dbReference type="PANTHER" id="PTHR30346:SF28">
    <property type="entry name" value="HTH-TYPE TRANSCRIPTIONAL REGULATOR CYNR"/>
    <property type="match status" value="1"/>
</dbReference>
<dbReference type="SUPFAM" id="SSF46785">
    <property type="entry name" value="Winged helix' DNA-binding domain"/>
    <property type="match status" value="1"/>
</dbReference>
<dbReference type="Pfam" id="PF00126">
    <property type="entry name" value="HTH_1"/>
    <property type="match status" value="1"/>
</dbReference>
<proteinExistence type="inferred from homology"/>
<comment type="caution">
    <text evidence="6">The sequence shown here is derived from an EMBL/GenBank/DDBJ whole genome shotgun (WGS) entry which is preliminary data.</text>
</comment>
<sequence>MELRPVRYFVAIADAGSVTAAAAALHLTQPSMSRQVHQLERQLGIELFVRDRGPFRLSAAGSEFLPVARRLLAQAEAAWETARAIAAGRLRRLTISAPGTTLTDVVAPFLATLTADDPMPAVWEEVPASVYATLGRGADLAIGTTPWPSDLEGMPLAELPVWAYVPPADRWAGRETVAVDELVTRTLLLQTRDFHPRRALDQALAAAGLAYGKFHEFAAAEVAQAVAASGRGVAVVSDDPRFDLRPVAIQGVRISLYAAWEPHHHGAATLKSIAERLRSFCAGRYGLR</sequence>
<organism evidence="6 7">
    <name type="scientific">Paractinoplanes hotanensis</name>
    <dbReference type="NCBI Taxonomy" id="2906497"/>
    <lineage>
        <taxon>Bacteria</taxon>
        <taxon>Bacillati</taxon>
        <taxon>Actinomycetota</taxon>
        <taxon>Actinomycetes</taxon>
        <taxon>Micromonosporales</taxon>
        <taxon>Micromonosporaceae</taxon>
        <taxon>Paractinoplanes</taxon>
    </lineage>
</organism>
<dbReference type="PROSITE" id="PS50931">
    <property type="entry name" value="HTH_LYSR"/>
    <property type="match status" value="1"/>
</dbReference>
<keyword evidence="4" id="KW-0804">Transcription</keyword>
<dbReference type="Proteomes" id="UP001523216">
    <property type="component" value="Unassembled WGS sequence"/>
</dbReference>
<evidence type="ECO:0000256" key="2">
    <source>
        <dbReference type="ARBA" id="ARBA00023015"/>
    </source>
</evidence>
<keyword evidence="7" id="KW-1185">Reference proteome</keyword>
<dbReference type="PRINTS" id="PR00039">
    <property type="entry name" value="HTHLYSR"/>
</dbReference>